<proteinExistence type="predicted"/>
<evidence type="ECO:0000313" key="1">
    <source>
        <dbReference type="EMBL" id="KAJ9099579.1"/>
    </source>
</evidence>
<name>A0ACC2VJJ2_9TREE</name>
<evidence type="ECO:0000313" key="2">
    <source>
        <dbReference type="Proteomes" id="UP001230649"/>
    </source>
</evidence>
<sequence length="376" mass="41810">MPTKRKAATQATRASGRKQSQGSARNKDADSLPNGSARETIPDPPAPLTIPGDKSASPPATPNGGVQSWAGEPAVQDGEGEGEVRSRGDSLRSGERSPDDDEEVVPDDEYGGEEGREGEVEDAEAGLTLEQKLARRERKIQELEAQVGAKDHKIQRIINEKHEQRMQEGKKYPLSKPSFPDGGDWEMAPLRHILGLRNFAGTRGEVNRFIMNELHSEARGIISMAMVRKQLDPSLEWKKLGGERQTILVNQYIAKVSRDNLYREVFFVKGNAEKPKFKQHWPVEQLLMTALTTESANREAYLEEIQGYLKDIRAKHRGLPGWIGKNIRWLNRKSKPKRTPGRPKIGRGREASVESEGSDGPGLESEDEEEVAVPES</sequence>
<keyword evidence="2" id="KW-1185">Reference proteome</keyword>
<comment type="caution">
    <text evidence="1">The sequence shown here is derived from an EMBL/GenBank/DDBJ whole genome shotgun (WGS) entry which is preliminary data.</text>
</comment>
<reference evidence="1" key="1">
    <citation type="submission" date="2023-04" db="EMBL/GenBank/DDBJ databases">
        <title>Draft Genome sequencing of Naganishia species isolated from polar environments using Oxford Nanopore Technology.</title>
        <authorList>
            <person name="Leo P."/>
            <person name="Venkateswaran K."/>
        </authorList>
    </citation>
    <scope>NUCLEOTIDE SEQUENCE</scope>
    <source>
        <strain evidence="1">MNA-CCFEE 5262</strain>
    </source>
</reference>
<protein>
    <submittedName>
        <fullName evidence="1">Uncharacterized protein</fullName>
    </submittedName>
</protein>
<dbReference type="Proteomes" id="UP001230649">
    <property type="component" value="Unassembled WGS sequence"/>
</dbReference>
<dbReference type="EMBL" id="JASBWS010000082">
    <property type="protein sequence ID" value="KAJ9099579.1"/>
    <property type="molecule type" value="Genomic_DNA"/>
</dbReference>
<gene>
    <name evidence="1" type="ORF">QFC20_005645</name>
</gene>
<organism evidence="1 2">
    <name type="scientific">Naganishia adeliensis</name>
    <dbReference type="NCBI Taxonomy" id="92952"/>
    <lineage>
        <taxon>Eukaryota</taxon>
        <taxon>Fungi</taxon>
        <taxon>Dikarya</taxon>
        <taxon>Basidiomycota</taxon>
        <taxon>Agaricomycotina</taxon>
        <taxon>Tremellomycetes</taxon>
        <taxon>Filobasidiales</taxon>
        <taxon>Filobasidiaceae</taxon>
        <taxon>Naganishia</taxon>
    </lineage>
</organism>
<accession>A0ACC2VJJ2</accession>